<feature type="compositionally biased region" description="Basic and acidic residues" evidence="1">
    <location>
        <begin position="20"/>
        <end position="30"/>
    </location>
</feature>
<dbReference type="Proteomes" id="UP000467840">
    <property type="component" value="Chromosome 2"/>
</dbReference>
<feature type="compositionally biased region" description="Polar residues" evidence="1">
    <location>
        <begin position="407"/>
        <end position="416"/>
    </location>
</feature>
<feature type="compositionally biased region" description="Basic and acidic residues" evidence="1">
    <location>
        <begin position="542"/>
        <end position="552"/>
    </location>
</feature>
<sequence>MAECLTASLKVNGNATSEEGNEKNSKDAVNKFKKVRFSRDNETREYEPSANPKPRWSRRKTTLANPVSKESGHNNLSKEVVRKKRGRGSEKVESDCRITRSRAKVDSETFSVLQKSTASQKGEESKNTARDSVEARNGFRRSIRNMAKGKGENEVVGVMKECEGVIQIKESSKGLGRNGCRRKSVAHLSDQVESYSQQVLKEAGKRSKNLDFEVANEVKASLDSREHMEKASITAAGPRRSRRKAAVLSSTAATSEQGAREAVGKVKQSKENVSGEDAKVSNELRRSTRNASRQSSVATCNEMNEIVDVVSTIASSGAQFAGNASTIEEFSKGLVGKGSRRKSVAHLSDQVESYGQQVLKEARKRSKNLDFEVANEVKASLDSLEHMEKASITAAGQRRSRRKAAVLSSTAATNEQKAGEAVGKVKQSNENVSGEDAKVSNELRRSTRNASRQSSVATGNEMNEIPDSVGKRSKNLDFEVANEVKASLDSLEHMEKASITAAGQRRSRRKANVLSSTAATNEQKAGEAVGKVKQSNENVSGEDARVSNELRRSTRNASRQSSVATVNEMNEIADSVGKVGQLKRKREAVHKTGASLDGSLVAEPPRRSTVEALKSGLVGICKSVEEKATEHIQNANYINISPLSEDTGLTMPEAAFKNFEKREESKSKTRGKRSIATVDVSALHSDTGEEMDTATNLVEASISALHSDIGEEMDTTTNLKESSISALHSDIGEEMDTATNLEVNLASTPLTLASAATEEDTGLTIPEAAFENFEKRGESKSKTRGKRNVATVDVSALHSDIGEEMDTATNLEKNLASTPLKLASAATEEEASNENVSGKDAKVSNKLQSSTTNASRQSLVATFNEMNEIADSVVKDGQLKRKREALKEKEASLDGSFVGEPPRLEALERAAFESFEKRGESKSKTGGKRSIATVDVLALRSEIAEEIHTATNLEKNLASTPLMMASAATEEASNENVSRKEAKVSNELQRSTMNASRQSLVATFNEMNEIADSVGKVGQLKQKREAVEETEAFLDGSLVGEFPRKSTLEASKSGLVGLSPPCKSVEEKATEHIKNANYITISPLRDDTGLTVAEAAFKRFEKREESKSKTRGKRSIATVVLKLCILTLGKRWILQQI</sequence>
<comment type="caution">
    <text evidence="2">The sequence shown here is derived from an EMBL/GenBank/DDBJ whole genome shotgun (WGS) entry which is preliminary data.</text>
</comment>
<feature type="compositionally biased region" description="Basic and acidic residues" evidence="1">
    <location>
        <begin position="37"/>
        <end position="47"/>
    </location>
</feature>
<keyword evidence="3" id="KW-1185">Reference proteome</keyword>
<evidence type="ECO:0000313" key="2">
    <source>
        <dbReference type="EMBL" id="KAF2291130.1"/>
    </source>
</evidence>
<feature type="region of interest" description="Disordered" evidence="1">
    <location>
        <begin position="392"/>
        <end position="470"/>
    </location>
</feature>
<feature type="compositionally biased region" description="Polar residues" evidence="1">
    <location>
        <begin position="513"/>
        <end position="523"/>
    </location>
</feature>
<feature type="compositionally biased region" description="Basic and acidic residues" evidence="1">
    <location>
        <begin position="258"/>
        <end position="270"/>
    </location>
</feature>
<feature type="compositionally biased region" description="Basic and acidic residues" evidence="1">
    <location>
        <begin position="87"/>
        <end position="107"/>
    </location>
</feature>
<evidence type="ECO:0000256" key="1">
    <source>
        <dbReference type="SAM" id="MobiDB-lite"/>
    </source>
</evidence>
<feature type="region of interest" description="Disordered" evidence="1">
    <location>
        <begin position="499"/>
        <end position="566"/>
    </location>
</feature>
<evidence type="ECO:0000313" key="3">
    <source>
        <dbReference type="Proteomes" id="UP000467840"/>
    </source>
</evidence>
<feature type="compositionally biased region" description="Polar residues" evidence="1">
    <location>
        <begin position="108"/>
        <end position="120"/>
    </location>
</feature>
<proteinExistence type="predicted"/>
<feature type="compositionally biased region" description="Basic and acidic residues" evidence="1">
    <location>
        <begin position="435"/>
        <end position="445"/>
    </location>
</feature>
<protein>
    <submittedName>
        <fullName evidence="2">Uncharacterized protein</fullName>
    </submittedName>
</protein>
<organism evidence="2 3">
    <name type="scientific">Hevea brasiliensis</name>
    <name type="common">Para rubber tree</name>
    <name type="synonym">Siphonia brasiliensis</name>
    <dbReference type="NCBI Taxonomy" id="3981"/>
    <lineage>
        <taxon>Eukaryota</taxon>
        <taxon>Viridiplantae</taxon>
        <taxon>Streptophyta</taxon>
        <taxon>Embryophyta</taxon>
        <taxon>Tracheophyta</taxon>
        <taxon>Spermatophyta</taxon>
        <taxon>Magnoliopsida</taxon>
        <taxon>eudicotyledons</taxon>
        <taxon>Gunneridae</taxon>
        <taxon>Pentapetalae</taxon>
        <taxon>rosids</taxon>
        <taxon>fabids</taxon>
        <taxon>Malpighiales</taxon>
        <taxon>Euphorbiaceae</taxon>
        <taxon>Crotonoideae</taxon>
        <taxon>Micrandreae</taxon>
        <taxon>Hevea</taxon>
    </lineage>
</organism>
<feature type="region of interest" description="Disordered" evidence="1">
    <location>
        <begin position="970"/>
        <end position="991"/>
    </location>
</feature>
<feature type="compositionally biased region" description="Polar residues" evidence="1">
    <location>
        <begin position="9"/>
        <end position="18"/>
    </location>
</feature>
<feature type="compositionally biased region" description="Polar residues" evidence="1">
    <location>
        <begin position="555"/>
        <end position="566"/>
    </location>
</feature>
<reference evidence="2 3" key="1">
    <citation type="journal article" date="2020" name="Mol. Plant">
        <title>The Chromosome-Based Rubber Tree Genome Provides New Insights into Spurge Genome Evolution and Rubber Biosynthesis.</title>
        <authorList>
            <person name="Liu J."/>
            <person name="Shi C."/>
            <person name="Shi C.C."/>
            <person name="Li W."/>
            <person name="Zhang Q.J."/>
            <person name="Zhang Y."/>
            <person name="Li K."/>
            <person name="Lu H.F."/>
            <person name="Shi C."/>
            <person name="Zhu S.T."/>
            <person name="Xiao Z.Y."/>
            <person name="Nan H."/>
            <person name="Yue Y."/>
            <person name="Zhu X.G."/>
            <person name="Wu Y."/>
            <person name="Hong X.N."/>
            <person name="Fan G.Y."/>
            <person name="Tong Y."/>
            <person name="Zhang D."/>
            <person name="Mao C.L."/>
            <person name="Liu Y.L."/>
            <person name="Hao S.J."/>
            <person name="Liu W.Q."/>
            <person name="Lv M.Q."/>
            <person name="Zhang H.B."/>
            <person name="Liu Y."/>
            <person name="Hu-Tang G.R."/>
            <person name="Wang J.P."/>
            <person name="Wang J.H."/>
            <person name="Sun Y.H."/>
            <person name="Ni S.B."/>
            <person name="Chen W.B."/>
            <person name="Zhang X.C."/>
            <person name="Jiao Y.N."/>
            <person name="Eichler E.E."/>
            <person name="Li G.H."/>
            <person name="Liu X."/>
            <person name="Gao L.Z."/>
        </authorList>
    </citation>
    <scope>NUCLEOTIDE SEQUENCE [LARGE SCALE GENOMIC DNA]</scope>
    <source>
        <strain evidence="3">cv. GT1</strain>
        <tissue evidence="2">Leaf</tissue>
    </source>
</reference>
<feature type="compositionally biased region" description="Polar residues" evidence="1">
    <location>
        <begin position="845"/>
        <end position="854"/>
    </location>
</feature>
<dbReference type="EMBL" id="JAAGAX010000015">
    <property type="protein sequence ID" value="KAF2291130.1"/>
    <property type="molecule type" value="Genomic_DNA"/>
</dbReference>
<gene>
    <name evidence="2" type="ORF">GH714_020290</name>
</gene>
<accession>A0A6A6KQ33</accession>
<feature type="region of interest" description="Disordered" evidence="1">
    <location>
        <begin position="827"/>
        <end position="854"/>
    </location>
</feature>
<feature type="region of interest" description="Disordered" evidence="1">
    <location>
        <begin position="1"/>
        <end position="136"/>
    </location>
</feature>
<feature type="compositionally biased region" description="Polar residues" evidence="1">
    <location>
        <begin position="448"/>
        <end position="461"/>
    </location>
</feature>
<name>A0A6A6KQ33_HEVBR</name>
<feature type="compositionally biased region" description="Basic and acidic residues" evidence="1">
    <location>
        <begin position="276"/>
        <end position="286"/>
    </location>
</feature>
<feature type="compositionally biased region" description="Polar residues" evidence="1">
    <location>
        <begin position="248"/>
        <end position="257"/>
    </location>
</feature>
<dbReference type="AlphaFoldDB" id="A0A6A6KQ33"/>
<feature type="compositionally biased region" description="Basic and acidic residues" evidence="1">
    <location>
        <begin position="121"/>
        <end position="134"/>
    </location>
</feature>
<feature type="region of interest" description="Disordered" evidence="1">
    <location>
        <begin position="223"/>
        <end position="297"/>
    </location>
</feature>